<keyword evidence="3" id="KW-1185">Reference proteome</keyword>
<gene>
    <name evidence="2" type="ORF">SAMN05421831_10129</name>
</gene>
<protein>
    <submittedName>
        <fullName evidence="2">EH_Signature domain-containing protein</fullName>
    </submittedName>
</protein>
<accession>A0A1H6Q0J7</accession>
<feature type="domain" description="Zorya protein ZorC EH" evidence="1">
    <location>
        <begin position="61"/>
        <end position="471"/>
    </location>
</feature>
<proteinExistence type="predicted"/>
<dbReference type="Proteomes" id="UP000242999">
    <property type="component" value="Unassembled WGS sequence"/>
</dbReference>
<name>A0A1H6Q0J7_9GAMM</name>
<dbReference type="AlphaFoldDB" id="A0A1H6Q0J7"/>
<dbReference type="STRING" id="64971.SAMN05421831_10129"/>
<dbReference type="InterPro" id="IPR028943">
    <property type="entry name" value="ZorC_EH_Signature_dom"/>
</dbReference>
<organism evidence="2 3">
    <name type="scientific">Allopseudospirillum japonicum</name>
    <dbReference type="NCBI Taxonomy" id="64971"/>
    <lineage>
        <taxon>Bacteria</taxon>
        <taxon>Pseudomonadati</taxon>
        <taxon>Pseudomonadota</taxon>
        <taxon>Gammaproteobacteria</taxon>
        <taxon>Oceanospirillales</taxon>
        <taxon>Oceanospirillaceae</taxon>
        <taxon>Allopseudospirillum</taxon>
    </lineage>
</organism>
<dbReference type="RefSeq" id="WP_093307628.1">
    <property type="nucleotide sequence ID" value="NZ_FNYH01000001.1"/>
</dbReference>
<evidence type="ECO:0000259" key="1">
    <source>
        <dbReference type="Pfam" id="PF15611"/>
    </source>
</evidence>
<sequence>MINKFDFPNATIDHWPDTWEENWHILQYSLMKTQKKMGKSDLFFQRANLIKIILQKGEFSRLQPLLRDRLTVRVMTELWLHDDAFRKLTLKVRILKLVFMRHAKLTRISLLNLSEFYFKFYKDQKYLAEAKEINFMVQEFLVEQYQKINLNTQDKAIKFICEHQELFFSKDAVENFANFLVKHKISLSEICQVHDLEWVIQGNFGALILARYYLEKFLEVPAHQAHPILNELSKKECYQLVLDEKTHTLVGHEIIKNILDRADPTIWGDDPWLSTLLTIAGDPRANEEDKHRRTWWNPLGNYYLNKAYAWLCYEDLQIFIKVLATYSEQQGADLARLFPARSQFLIGIFASGKVRNTRLFLGRKLQVQLEKMLGHKLEIAFTPLTEEMQDQAVIYLKCNEFCLIEGSHSFRVWLYLDEPYPELLERPLEQEVSYQELTQSMPHNYEEIYKRQLPYKALTHHPHLVWQAKIISFLAENGIELQPELLFCEQDYQAYLQKFVVPKVATKKPSYRAKRQVSPVRTLRPRR</sequence>
<evidence type="ECO:0000313" key="2">
    <source>
        <dbReference type="EMBL" id="SEI37368.1"/>
    </source>
</evidence>
<evidence type="ECO:0000313" key="3">
    <source>
        <dbReference type="Proteomes" id="UP000242999"/>
    </source>
</evidence>
<dbReference type="Pfam" id="PF15611">
    <property type="entry name" value="EH_Signature"/>
    <property type="match status" value="1"/>
</dbReference>
<reference evidence="3" key="1">
    <citation type="submission" date="2016-10" db="EMBL/GenBank/DDBJ databases">
        <authorList>
            <person name="Varghese N."/>
            <person name="Submissions S."/>
        </authorList>
    </citation>
    <scope>NUCLEOTIDE SEQUENCE [LARGE SCALE GENOMIC DNA]</scope>
    <source>
        <strain evidence="3">DSM 7165</strain>
    </source>
</reference>
<dbReference type="EMBL" id="FNYH01000001">
    <property type="protein sequence ID" value="SEI37368.1"/>
    <property type="molecule type" value="Genomic_DNA"/>
</dbReference>